<evidence type="ECO:0000313" key="3">
    <source>
        <dbReference type="Proteomes" id="UP000326838"/>
    </source>
</evidence>
<dbReference type="InterPro" id="IPR009781">
    <property type="entry name" value="DUF1345"/>
</dbReference>
<feature type="transmembrane region" description="Helical" evidence="1">
    <location>
        <begin position="52"/>
        <end position="77"/>
    </location>
</feature>
<evidence type="ECO:0000256" key="1">
    <source>
        <dbReference type="SAM" id="Phobius"/>
    </source>
</evidence>
<proteinExistence type="predicted"/>
<dbReference type="Pfam" id="PF07077">
    <property type="entry name" value="DUF1345"/>
    <property type="match status" value="1"/>
</dbReference>
<feature type="transmembrane region" description="Helical" evidence="1">
    <location>
        <begin position="102"/>
        <end position="126"/>
    </location>
</feature>
<keyword evidence="1" id="KW-1133">Transmembrane helix</keyword>
<organism evidence="2 3">
    <name type="scientific">Microbacterium caowuchunii</name>
    <dbReference type="NCBI Taxonomy" id="2614638"/>
    <lineage>
        <taxon>Bacteria</taxon>
        <taxon>Bacillati</taxon>
        <taxon>Actinomycetota</taxon>
        <taxon>Actinomycetes</taxon>
        <taxon>Micrococcales</taxon>
        <taxon>Microbacteriaceae</taxon>
        <taxon>Microbacterium</taxon>
    </lineage>
</organism>
<sequence length="240" mass="25748">MQDRRTHRQYPRAYDDGFRSGIATAVCIAVPGAALLIALPSATLREAVADPALLLSVLCGTWVLFALVYLVWTHLLFTRADASDLRRIADIQHHRRPSPVQLLLGFGSTGTGTVNAALFALFAAVGTAMVGTGTEHPWRLALVLCTVASCWAAMVYSFALRYLRLDAAEDAIEFDIRESPGFGDFLSLSVMISSVGALSGGTPRARTALTAMRTHTLFAFVFNAFIVAMTVSLVVGLVTA</sequence>
<keyword evidence="3" id="KW-1185">Reference proteome</keyword>
<name>A0A5N0T4T8_9MICO</name>
<dbReference type="AlphaFoldDB" id="A0A5N0T4T8"/>
<comment type="caution">
    <text evidence="2">The sequence shown here is derived from an EMBL/GenBank/DDBJ whole genome shotgun (WGS) entry which is preliminary data.</text>
</comment>
<keyword evidence="1" id="KW-0812">Transmembrane</keyword>
<keyword evidence="1" id="KW-0472">Membrane</keyword>
<dbReference type="EMBL" id="VYUY01000022">
    <property type="protein sequence ID" value="KAA9130075.1"/>
    <property type="molecule type" value="Genomic_DNA"/>
</dbReference>
<protein>
    <submittedName>
        <fullName evidence="2">DUF1345 domain-containing protein</fullName>
    </submittedName>
</protein>
<dbReference type="Proteomes" id="UP000326838">
    <property type="component" value="Unassembled WGS sequence"/>
</dbReference>
<feature type="transmembrane region" description="Helical" evidence="1">
    <location>
        <begin position="138"/>
        <end position="160"/>
    </location>
</feature>
<feature type="transmembrane region" description="Helical" evidence="1">
    <location>
        <begin position="218"/>
        <end position="238"/>
    </location>
</feature>
<reference evidence="3" key="1">
    <citation type="submission" date="2019-09" db="EMBL/GenBank/DDBJ databases">
        <title>Mumia zhuanghuii sp. nov. isolated from the intestinal contents of plateau pika (Ochotona curzoniae) in the Qinghai-Tibet plateau of China.</title>
        <authorList>
            <person name="Tian Z."/>
        </authorList>
    </citation>
    <scope>NUCLEOTIDE SEQUENCE [LARGE SCALE GENOMIC DNA]</scope>
    <source>
        <strain evidence="3">L-033</strain>
    </source>
</reference>
<feature type="transmembrane region" description="Helical" evidence="1">
    <location>
        <begin position="21"/>
        <end position="40"/>
    </location>
</feature>
<dbReference type="RefSeq" id="WP_150895602.1">
    <property type="nucleotide sequence ID" value="NZ_VYUY01000022.1"/>
</dbReference>
<accession>A0A5N0T4T8</accession>
<gene>
    <name evidence="2" type="ORF">F6B40_15460</name>
</gene>
<evidence type="ECO:0000313" key="2">
    <source>
        <dbReference type="EMBL" id="KAA9130075.1"/>
    </source>
</evidence>